<reference evidence="2 3" key="1">
    <citation type="journal article" date="2014" name="Int. J. Syst. Evol. Microbiol.">
        <title>Rhodoluna lacicola gen. nov., sp. nov., a planktonic freshwater bacterium with stream-lined genome.</title>
        <authorList>
            <person name="Hahn M."/>
            <person name="Schmidt J."/>
            <person name="Taipale S.J."/>
            <person name="Doolittle W.F."/>
            <person name="Koll U."/>
        </authorList>
    </citation>
    <scope>NUCLEOTIDE SEQUENCE [LARGE SCALE GENOMIC DNA]</scope>
    <source>
        <strain evidence="2 3">MWH-Ta8</strain>
    </source>
</reference>
<dbReference type="PANTHER" id="PTHR34215:SF1">
    <property type="entry name" value="YLXR DOMAIN-CONTAINING PROTEIN"/>
    <property type="match status" value="1"/>
</dbReference>
<dbReference type="STRING" id="529884.Rhola_00004470"/>
<dbReference type="InterPro" id="IPR037465">
    <property type="entry name" value="YlxR"/>
</dbReference>
<dbReference type="OrthoDB" id="5244965at2"/>
<dbReference type="eggNOG" id="COG2740">
    <property type="taxonomic scope" value="Bacteria"/>
</dbReference>
<dbReference type="EMBL" id="CP007490">
    <property type="protein sequence ID" value="AIC47266.1"/>
    <property type="molecule type" value="Genomic_DNA"/>
</dbReference>
<dbReference type="InterPro" id="IPR007393">
    <property type="entry name" value="YlxR_dom"/>
</dbReference>
<dbReference type="Gene3D" id="3.30.1230.10">
    <property type="entry name" value="YlxR-like"/>
    <property type="match status" value="1"/>
</dbReference>
<dbReference type="Proteomes" id="UP000067708">
    <property type="component" value="Chromosome"/>
</dbReference>
<dbReference type="SUPFAM" id="SSF64376">
    <property type="entry name" value="YlxR-like"/>
    <property type="match status" value="1"/>
</dbReference>
<accession>A0A060JBM0</accession>
<dbReference type="RefSeq" id="WP_051636201.1">
    <property type="nucleotide sequence ID" value="NZ_AP026911.1"/>
</dbReference>
<gene>
    <name evidence="2" type="ORF">Rhola_00004470</name>
</gene>
<dbReference type="Pfam" id="PF04296">
    <property type="entry name" value="YlxR"/>
    <property type="match status" value="1"/>
</dbReference>
<sequence>MNRTCVGCRQRSQRAELLRIVSNSNLLAFDHLKNMPGRGAWIHPSSDCLALAIQRNAFGRALKLTNQVDSSGLVFTKEQAETMLAKNE</sequence>
<name>A0A060JBM0_9MICO</name>
<evidence type="ECO:0000259" key="1">
    <source>
        <dbReference type="Pfam" id="PF04296"/>
    </source>
</evidence>
<evidence type="ECO:0000313" key="2">
    <source>
        <dbReference type="EMBL" id="AIC47266.1"/>
    </source>
</evidence>
<dbReference type="HOGENOM" id="CLU_147970_0_2_11"/>
<dbReference type="AlphaFoldDB" id="A0A060JBM0"/>
<dbReference type="PANTHER" id="PTHR34215">
    <property type="entry name" value="BLL0784 PROTEIN"/>
    <property type="match status" value="1"/>
</dbReference>
<proteinExistence type="predicted"/>
<keyword evidence="3" id="KW-1185">Reference proteome</keyword>
<evidence type="ECO:0000313" key="3">
    <source>
        <dbReference type="Proteomes" id="UP000067708"/>
    </source>
</evidence>
<dbReference type="InterPro" id="IPR035931">
    <property type="entry name" value="YlxR-like_sf"/>
</dbReference>
<dbReference type="KEGG" id="rla:Rhola_00004470"/>
<feature type="domain" description="YlxR" evidence="1">
    <location>
        <begin position="3"/>
        <end position="65"/>
    </location>
</feature>
<protein>
    <submittedName>
        <fullName evidence="2">Putative nucleic-acid-binding protein implicated in transcription termination</fullName>
    </submittedName>
</protein>
<organism evidence="2 3">
    <name type="scientific">Rhodoluna lacicola</name>
    <dbReference type="NCBI Taxonomy" id="529884"/>
    <lineage>
        <taxon>Bacteria</taxon>
        <taxon>Bacillati</taxon>
        <taxon>Actinomycetota</taxon>
        <taxon>Actinomycetes</taxon>
        <taxon>Micrococcales</taxon>
        <taxon>Microbacteriaceae</taxon>
        <taxon>Luna cluster</taxon>
        <taxon>Luna-1 subcluster</taxon>
        <taxon>Rhodoluna</taxon>
    </lineage>
</organism>